<dbReference type="AlphaFoldDB" id="A0AAV5FP10"/>
<comment type="caution">
    <text evidence="2">The sequence shown here is derived from an EMBL/GenBank/DDBJ whole genome shotgun (WGS) entry which is preliminary data.</text>
</comment>
<dbReference type="Pfam" id="PF13966">
    <property type="entry name" value="zf-RVT"/>
    <property type="match status" value="1"/>
</dbReference>
<feature type="domain" description="Reverse transcriptase" evidence="1">
    <location>
        <begin position="1"/>
        <end position="149"/>
    </location>
</feature>
<dbReference type="InterPro" id="IPR000477">
    <property type="entry name" value="RT_dom"/>
</dbReference>
<reference evidence="2" key="1">
    <citation type="journal article" date="2018" name="DNA Res.">
        <title>Multiple hybrid de novo genome assembly of finger millet, an orphan allotetraploid crop.</title>
        <authorList>
            <person name="Hatakeyama M."/>
            <person name="Aluri S."/>
            <person name="Balachadran M.T."/>
            <person name="Sivarajan S.R."/>
            <person name="Patrignani A."/>
            <person name="Gruter S."/>
            <person name="Poveda L."/>
            <person name="Shimizu-Inatsugi R."/>
            <person name="Baeten J."/>
            <person name="Francoijs K.J."/>
            <person name="Nataraja K.N."/>
            <person name="Reddy Y.A.N."/>
            <person name="Phadnis S."/>
            <person name="Ravikumar R.L."/>
            <person name="Schlapbach R."/>
            <person name="Sreeman S.M."/>
            <person name="Shimizu K.K."/>
        </authorList>
    </citation>
    <scope>NUCLEOTIDE SEQUENCE</scope>
</reference>
<reference evidence="2" key="2">
    <citation type="submission" date="2021-12" db="EMBL/GenBank/DDBJ databases">
        <title>Resequencing data analysis of finger millet.</title>
        <authorList>
            <person name="Hatakeyama M."/>
            <person name="Aluri S."/>
            <person name="Balachadran M.T."/>
            <person name="Sivarajan S.R."/>
            <person name="Poveda L."/>
            <person name="Shimizu-Inatsugi R."/>
            <person name="Schlapbach R."/>
            <person name="Sreeman S.M."/>
            <person name="Shimizu K.K."/>
        </authorList>
    </citation>
    <scope>NUCLEOTIDE SEQUENCE</scope>
</reference>
<accession>A0AAV5FP10</accession>
<dbReference type="Proteomes" id="UP001054889">
    <property type="component" value="Unassembled WGS sequence"/>
</dbReference>
<dbReference type="PANTHER" id="PTHR33116:SF86">
    <property type="entry name" value="REVERSE TRANSCRIPTASE DOMAIN-CONTAINING PROTEIN"/>
    <property type="match status" value="1"/>
</dbReference>
<evidence type="ECO:0000313" key="3">
    <source>
        <dbReference type="Proteomes" id="UP001054889"/>
    </source>
</evidence>
<name>A0AAV5FP10_ELECO</name>
<evidence type="ECO:0000313" key="2">
    <source>
        <dbReference type="EMBL" id="GJN36692.1"/>
    </source>
</evidence>
<dbReference type="EMBL" id="BQKI01000090">
    <property type="protein sequence ID" value="GJN36692.1"/>
    <property type="molecule type" value="Genomic_DNA"/>
</dbReference>
<sequence>MRCVSSVSFSIKVNGALSQTFKPSRGIRQGDPISPYLFLLCSEGLSCLLKGIGPVHISRGVRVGIHSPWVSHLLFADDSIVFSEATQRGANRLKEILDKYSRGSGQLVNKEKSAIFFSTNCQSEAKDAVRDILDIQKEALAEKYLGLPTAVGRSTKEAFEYMPTRMKGLIGGWSGREASCAGREVLLKSVAQAVPTYSMSCFLLPKSTCKEMRQVIANYWWGSSADSRRIHWLRWDRLTWPKCKGGMGFRDLYLFNLSMLGKQGWRLITRPESLCAWVLRGRYFHDTDFMECIRKKKASFTWRAIMAGREALKLGMVKRIGDGETTKIWKDRWIPNHFSGKLITPEEGQTVVRVAELMDAHGNWDDMMLRQHFIDIDVDAILRTPTRGAHHDVWAWEPENHGMYSVKSAYKLLDARRHQTATMTEARPSNSDTWKRIWKLKVPSKVRVFWWRVIHEFLPARQVLKQKHIEQLANCEMCGAEEESIAHTLMHCTVAQIFWKQTKTMTGVKLPELHPIT</sequence>
<keyword evidence="3" id="KW-1185">Reference proteome</keyword>
<evidence type="ECO:0000259" key="1">
    <source>
        <dbReference type="PROSITE" id="PS50878"/>
    </source>
</evidence>
<dbReference type="PANTHER" id="PTHR33116">
    <property type="entry name" value="REVERSE TRANSCRIPTASE ZINC-BINDING DOMAIN-CONTAINING PROTEIN-RELATED-RELATED"/>
    <property type="match status" value="1"/>
</dbReference>
<dbReference type="PROSITE" id="PS50878">
    <property type="entry name" value="RT_POL"/>
    <property type="match status" value="1"/>
</dbReference>
<gene>
    <name evidence="2" type="primary">gb25575</name>
    <name evidence="2" type="ORF">PR202_gb25575</name>
</gene>
<organism evidence="2 3">
    <name type="scientific">Eleusine coracana subsp. coracana</name>
    <dbReference type="NCBI Taxonomy" id="191504"/>
    <lineage>
        <taxon>Eukaryota</taxon>
        <taxon>Viridiplantae</taxon>
        <taxon>Streptophyta</taxon>
        <taxon>Embryophyta</taxon>
        <taxon>Tracheophyta</taxon>
        <taxon>Spermatophyta</taxon>
        <taxon>Magnoliopsida</taxon>
        <taxon>Liliopsida</taxon>
        <taxon>Poales</taxon>
        <taxon>Poaceae</taxon>
        <taxon>PACMAD clade</taxon>
        <taxon>Chloridoideae</taxon>
        <taxon>Cynodonteae</taxon>
        <taxon>Eleusininae</taxon>
        <taxon>Eleusine</taxon>
    </lineage>
</organism>
<dbReference type="Pfam" id="PF00078">
    <property type="entry name" value="RVT_1"/>
    <property type="match status" value="1"/>
</dbReference>
<proteinExistence type="predicted"/>
<protein>
    <recommendedName>
        <fullName evidence="1">Reverse transcriptase domain-containing protein</fullName>
    </recommendedName>
</protein>
<dbReference type="InterPro" id="IPR026960">
    <property type="entry name" value="RVT-Znf"/>
</dbReference>